<evidence type="ECO:0000313" key="3">
    <source>
        <dbReference type="Proteomes" id="UP000249417"/>
    </source>
</evidence>
<evidence type="ECO:0000256" key="1">
    <source>
        <dbReference type="SAM" id="SignalP"/>
    </source>
</evidence>
<dbReference type="EMBL" id="QFQB01000128">
    <property type="protein sequence ID" value="PZQ43815.1"/>
    <property type="molecule type" value="Genomic_DNA"/>
</dbReference>
<reference evidence="2 3" key="1">
    <citation type="submission" date="2017-08" db="EMBL/GenBank/DDBJ databases">
        <title>Infants hospitalized years apart are colonized by the same room-sourced microbial strains.</title>
        <authorList>
            <person name="Brooks B."/>
            <person name="Olm M.R."/>
            <person name="Firek B.A."/>
            <person name="Baker R."/>
            <person name="Thomas B.C."/>
            <person name="Morowitz M.J."/>
            <person name="Banfield J.F."/>
        </authorList>
    </citation>
    <scope>NUCLEOTIDE SEQUENCE [LARGE SCALE GENOMIC DNA]</scope>
    <source>
        <strain evidence="2">S2_005_002_R2_29</strain>
    </source>
</reference>
<feature type="signal peptide" evidence="1">
    <location>
        <begin position="1"/>
        <end position="23"/>
    </location>
</feature>
<accession>A0A2W5MYT3</accession>
<proteinExistence type="predicted"/>
<gene>
    <name evidence="2" type="ORF">DI551_11385</name>
</gene>
<dbReference type="AlphaFoldDB" id="A0A2W5MYT3"/>
<organism evidence="2 3">
    <name type="scientific">Micavibrio aeruginosavorus</name>
    <dbReference type="NCBI Taxonomy" id="349221"/>
    <lineage>
        <taxon>Bacteria</taxon>
        <taxon>Pseudomonadati</taxon>
        <taxon>Bdellovibrionota</taxon>
        <taxon>Bdellovibrionia</taxon>
        <taxon>Bdellovibrionales</taxon>
        <taxon>Pseudobdellovibrionaceae</taxon>
        <taxon>Micavibrio</taxon>
    </lineage>
</organism>
<evidence type="ECO:0008006" key="4">
    <source>
        <dbReference type="Google" id="ProtNLM"/>
    </source>
</evidence>
<dbReference type="Proteomes" id="UP000249417">
    <property type="component" value="Unassembled WGS sequence"/>
</dbReference>
<keyword evidence="1" id="KW-0732">Signal</keyword>
<feature type="chain" id="PRO_5015844672" description="DUF4142 domain-containing protein" evidence="1">
    <location>
        <begin position="24"/>
        <end position="176"/>
    </location>
</feature>
<evidence type="ECO:0000313" key="2">
    <source>
        <dbReference type="EMBL" id="PZQ43815.1"/>
    </source>
</evidence>
<protein>
    <recommendedName>
        <fullName evidence="4">DUF4142 domain-containing protein</fullName>
    </recommendedName>
</protein>
<sequence>MKHSVLFSAVAATSLAVATPAHAQLLVIIDSEEYAGALNETIKTHCPANIPADDAIKTGTCLAYTANVAYSLSRSLSSYARQFTLTAQSAAENEQLAQDKAKAESLLNAECNTPLAVLTQSPYEDLSSNPSRIFKEIEDCRAAYRQAEKLVKTEFQPTATKALDNHTAKLERILAH</sequence>
<name>A0A2W5MYT3_9BACT</name>
<comment type="caution">
    <text evidence="2">The sequence shown here is derived from an EMBL/GenBank/DDBJ whole genome shotgun (WGS) entry which is preliminary data.</text>
</comment>